<evidence type="ECO:0000259" key="3">
    <source>
        <dbReference type="Pfam" id="PF04536"/>
    </source>
</evidence>
<sequence>MTRGAPLRLAGPLLALLLLCCAALAQQGPAFPALTGRVVDAAGILTPEQAAAIAAPLKAHEDKTGDQVAVATVASLQGLTVEDYANRLFRHWGLGGKDRNNGVLLLVAPTERKVRIEVGYGLEGALTDALTKVVISGSIAPKFKAGDFAGGIRAGTDAILGILDRDAGEWQRRPEVRNDEGHGIDPILVAILVIVLCLVLSRFLGGGRGGGGGGRPHRQRGGGWIVVPTPSGGGWGGGFGGGGGFDGGFSGGGGSSGGGGASGDW</sequence>
<evidence type="ECO:0000256" key="2">
    <source>
        <dbReference type="SAM" id="SignalP"/>
    </source>
</evidence>
<comment type="caution">
    <text evidence="4">The sequence shown here is derived from an EMBL/GenBank/DDBJ whole genome shotgun (WGS) entry which is preliminary data.</text>
</comment>
<name>A0A3S2VPG4_9HYPH</name>
<organism evidence="4 5">
    <name type="scientific">Methylobacterium oryzihabitans</name>
    <dbReference type="NCBI Taxonomy" id="2499852"/>
    <lineage>
        <taxon>Bacteria</taxon>
        <taxon>Pseudomonadati</taxon>
        <taxon>Pseudomonadota</taxon>
        <taxon>Alphaproteobacteria</taxon>
        <taxon>Hyphomicrobiales</taxon>
        <taxon>Methylobacteriaceae</taxon>
        <taxon>Methylobacterium</taxon>
    </lineage>
</organism>
<feature type="signal peptide" evidence="2">
    <location>
        <begin position="1"/>
        <end position="25"/>
    </location>
</feature>
<dbReference type="OrthoDB" id="9810918at2"/>
<dbReference type="AlphaFoldDB" id="A0A3S2VPG4"/>
<dbReference type="EMBL" id="SACP01000040">
    <property type="protein sequence ID" value="RVU13855.1"/>
    <property type="molecule type" value="Genomic_DNA"/>
</dbReference>
<reference evidence="4 5" key="1">
    <citation type="submission" date="2019-01" db="EMBL/GenBank/DDBJ databases">
        <authorList>
            <person name="Chen W.-M."/>
        </authorList>
    </citation>
    <scope>NUCLEOTIDE SEQUENCE [LARGE SCALE GENOMIC DNA]</scope>
    <source>
        <strain evidence="4 5">TER-1</strain>
    </source>
</reference>
<dbReference type="PANTHER" id="PTHR30373">
    <property type="entry name" value="UPF0603 PROTEIN YGCG"/>
    <property type="match status" value="1"/>
</dbReference>
<dbReference type="Proteomes" id="UP000286997">
    <property type="component" value="Unassembled WGS sequence"/>
</dbReference>
<feature type="domain" description="TPM" evidence="3">
    <location>
        <begin position="38"/>
        <end position="159"/>
    </location>
</feature>
<keyword evidence="2" id="KW-0732">Signal</keyword>
<keyword evidence="5" id="KW-1185">Reference proteome</keyword>
<dbReference type="InterPro" id="IPR007621">
    <property type="entry name" value="TPM_dom"/>
</dbReference>
<dbReference type="Pfam" id="PF04536">
    <property type="entry name" value="TPM_phosphatase"/>
    <property type="match status" value="1"/>
</dbReference>
<dbReference type="Gene3D" id="3.10.310.50">
    <property type="match status" value="1"/>
</dbReference>
<feature type="chain" id="PRO_5018744045" description="TPM domain-containing protein" evidence="2">
    <location>
        <begin position="26"/>
        <end position="265"/>
    </location>
</feature>
<protein>
    <recommendedName>
        <fullName evidence="3">TPM domain-containing protein</fullName>
    </recommendedName>
</protein>
<dbReference type="PANTHER" id="PTHR30373:SF2">
    <property type="entry name" value="UPF0603 PROTEIN YGCG"/>
    <property type="match status" value="1"/>
</dbReference>
<evidence type="ECO:0000313" key="4">
    <source>
        <dbReference type="EMBL" id="RVU13855.1"/>
    </source>
</evidence>
<proteinExistence type="predicted"/>
<evidence type="ECO:0000256" key="1">
    <source>
        <dbReference type="SAM" id="MobiDB-lite"/>
    </source>
</evidence>
<gene>
    <name evidence="4" type="ORF">EOE48_25770</name>
</gene>
<dbReference type="RefSeq" id="WP_127733743.1">
    <property type="nucleotide sequence ID" value="NZ_SACP01000040.1"/>
</dbReference>
<evidence type="ECO:0000313" key="5">
    <source>
        <dbReference type="Proteomes" id="UP000286997"/>
    </source>
</evidence>
<accession>A0A3S2VPG4</accession>
<feature type="region of interest" description="Disordered" evidence="1">
    <location>
        <begin position="246"/>
        <end position="265"/>
    </location>
</feature>